<keyword evidence="2" id="KW-1185">Reference proteome</keyword>
<dbReference type="RefSeq" id="WP_141695647.1">
    <property type="nucleotide sequence ID" value="NZ_JBHSKI010000010.1"/>
</dbReference>
<name>A0ABW0B7R0_9ACTN</name>
<proteinExistence type="predicted"/>
<reference evidence="2" key="1">
    <citation type="journal article" date="2019" name="Int. J. Syst. Evol. Microbiol.">
        <title>The Global Catalogue of Microorganisms (GCM) 10K type strain sequencing project: providing services to taxonomists for standard genome sequencing and annotation.</title>
        <authorList>
            <consortium name="The Broad Institute Genomics Platform"/>
            <consortium name="The Broad Institute Genome Sequencing Center for Infectious Disease"/>
            <person name="Wu L."/>
            <person name="Ma J."/>
        </authorList>
    </citation>
    <scope>NUCLEOTIDE SEQUENCE [LARGE SCALE GENOMIC DNA]</scope>
    <source>
        <strain evidence="2">CGMCC 4.1721</strain>
    </source>
</reference>
<evidence type="ECO:0000313" key="2">
    <source>
        <dbReference type="Proteomes" id="UP001596208"/>
    </source>
</evidence>
<sequence>MYLDEVSVTSLLSSRTGAIPSEITDTMSTSSRSEVTRGLEADIKILKPSMGSVLENTRTQDRQVLRKATIQATFRDLYKNERERLTICPVPESVDLPSRSQLYALMDSPERILDSPWIISSERLARGNLIEVEVELQADPIFRVSAFFSSFLDMITDSEELAGQVDQAQASKVREFNGILERLRVGLIPIRCRLVDYQTFATTRGEYLIHRRLVEALPEDRRPALTPAFLVGVTEQDLYWKDTRRILFSDAEVRILCRLNKLGIQSTWNSVKLADMVGSLLPEFSEMMNSFGSDALHAMMTNTGGSGTHDSNAETLVTFASLIATDAGISLSDEERAEVQRLAMENSHLLEGELPEIRAAFTSISDYVLTQHGAELDAERVSSLRTRARSQAGLRQGLAIQGTSSAPAPDTEQGRFLDSEVIAIYW</sequence>
<comment type="caution">
    <text evidence="1">The sequence shown here is derived from an EMBL/GenBank/DDBJ whole genome shotgun (WGS) entry which is preliminary data.</text>
</comment>
<dbReference type="Proteomes" id="UP001596208">
    <property type="component" value="Unassembled WGS sequence"/>
</dbReference>
<gene>
    <name evidence="1" type="ORF">ACFPRK_22080</name>
</gene>
<accession>A0ABW0B7R0</accession>
<organism evidence="1 2">
    <name type="scientific">Streptomyces mutomycini</name>
    <dbReference type="NCBI Taxonomy" id="284036"/>
    <lineage>
        <taxon>Bacteria</taxon>
        <taxon>Bacillati</taxon>
        <taxon>Actinomycetota</taxon>
        <taxon>Actinomycetes</taxon>
        <taxon>Kitasatosporales</taxon>
        <taxon>Streptomycetaceae</taxon>
        <taxon>Streptomyces</taxon>
    </lineage>
</organism>
<dbReference type="Pfam" id="PF19952">
    <property type="entry name" value="DUF6414"/>
    <property type="match status" value="1"/>
</dbReference>
<dbReference type="InterPro" id="IPR045633">
    <property type="entry name" value="DUF6414"/>
</dbReference>
<dbReference type="EMBL" id="JBHSKI010000010">
    <property type="protein sequence ID" value="MFC5173253.1"/>
    <property type="molecule type" value="Genomic_DNA"/>
</dbReference>
<evidence type="ECO:0000313" key="1">
    <source>
        <dbReference type="EMBL" id="MFC5173253.1"/>
    </source>
</evidence>
<protein>
    <submittedName>
        <fullName evidence="1">Uncharacterized protein</fullName>
    </submittedName>
</protein>